<name>A0A2H3C5C6_9AGAR</name>
<evidence type="ECO:0000313" key="1">
    <source>
        <dbReference type="EMBL" id="PBK73528.1"/>
    </source>
</evidence>
<dbReference type="Proteomes" id="UP000218334">
    <property type="component" value="Unassembled WGS sequence"/>
</dbReference>
<sequence length="77" mass="8930">MRTTIGSFVTFNPRHCQHCTGKINIYVSLTMHRSRAPNFTLSELREVGVPEYFFSTIVFPGSSEQSLSRTCYRIRRI</sequence>
<organism evidence="1 2">
    <name type="scientific">Armillaria solidipes</name>
    <dbReference type="NCBI Taxonomy" id="1076256"/>
    <lineage>
        <taxon>Eukaryota</taxon>
        <taxon>Fungi</taxon>
        <taxon>Dikarya</taxon>
        <taxon>Basidiomycota</taxon>
        <taxon>Agaricomycotina</taxon>
        <taxon>Agaricomycetes</taxon>
        <taxon>Agaricomycetidae</taxon>
        <taxon>Agaricales</taxon>
        <taxon>Marasmiineae</taxon>
        <taxon>Physalacriaceae</taxon>
        <taxon>Armillaria</taxon>
    </lineage>
</organism>
<accession>A0A2H3C5C6</accession>
<dbReference type="AlphaFoldDB" id="A0A2H3C5C6"/>
<dbReference type="EMBL" id="KZ293420">
    <property type="protein sequence ID" value="PBK73528.1"/>
    <property type="molecule type" value="Genomic_DNA"/>
</dbReference>
<keyword evidence="2" id="KW-1185">Reference proteome</keyword>
<evidence type="ECO:0000313" key="2">
    <source>
        <dbReference type="Proteomes" id="UP000218334"/>
    </source>
</evidence>
<protein>
    <submittedName>
        <fullName evidence="1">Uncharacterized protein</fullName>
    </submittedName>
</protein>
<proteinExistence type="predicted"/>
<reference evidence="2" key="1">
    <citation type="journal article" date="2017" name="Nat. Ecol. Evol.">
        <title>Genome expansion and lineage-specific genetic innovations in the forest pathogenic fungi Armillaria.</title>
        <authorList>
            <person name="Sipos G."/>
            <person name="Prasanna A.N."/>
            <person name="Walter M.C."/>
            <person name="O'Connor E."/>
            <person name="Balint B."/>
            <person name="Krizsan K."/>
            <person name="Kiss B."/>
            <person name="Hess J."/>
            <person name="Varga T."/>
            <person name="Slot J."/>
            <person name="Riley R."/>
            <person name="Boka B."/>
            <person name="Rigling D."/>
            <person name="Barry K."/>
            <person name="Lee J."/>
            <person name="Mihaltcheva S."/>
            <person name="LaButti K."/>
            <person name="Lipzen A."/>
            <person name="Waldron R."/>
            <person name="Moloney N.M."/>
            <person name="Sperisen C."/>
            <person name="Kredics L."/>
            <person name="Vagvoelgyi C."/>
            <person name="Patrignani A."/>
            <person name="Fitzpatrick D."/>
            <person name="Nagy I."/>
            <person name="Doyle S."/>
            <person name="Anderson J.B."/>
            <person name="Grigoriev I.V."/>
            <person name="Gueldener U."/>
            <person name="Muensterkoetter M."/>
            <person name="Nagy L.G."/>
        </authorList>
    </citation>
    <scope>NUCLEOTIDE SEQUENCE [LARGE SCALE GENOMIC DNA]</scope>
    <source>
        <strain evidence="2">28-4</strain>
    </source>
</reference>
<gene>
    <name evidence="1" type="ORF">ARMSODRAFT_952611</name>
</gene>